<feature type="compositionally biased region" description="Polar residues" evidence="1">
    <location>
        <begin position="53"/>
        <end position="63"/>
    </location>
</feature>
<dbReference type="AlphaFoldDB" id="A0A956SF07"/>
<feature type="compositionally biased region" description="Polar residues" evidence="1">
    <location>
        <begin position="73"/>
        <end position="94"/>
    </location>
</feature>
<evidence type="ECO:0000256" key="2">
    <source>
        <dbReference type="SAM" id="SignalP"/>
    </source>
</evidence>
<gene>
    <name evidence="3" type="ORF">KDA27_20315</name>
</gene>
<dbReference type="EMBL" id="JAGQHS010000146">
    <property type="protein sequence ID" value="MCA9758150.1"/>
    <property type="molecule type" value="Genomic_DNA"/>
</dbReference>
<accession>A0A956SF07</accession>
<feature type="region of interest" description="Disordered" evidence="1">
    <location>
        <begin position="44"/>
        <end position="101"/>
    </location>
</feature>
<keyword evidence="2" id="KW-0732">Signal</keyword>
<sequence>MPEQPPNAPRFAPLFAMLLVVGLGIAAANPSHAASKLSEAIEQAAVQNGAPAPSQSEQTNDNGQVVRDRGDRAQTNPDKPRHQNSSHSGSTATPTALHVDSTWGGGGSPAYCGSGGIRAVSIDVVSRPPYFRGEDRGPRTRPNFFGGVELAGLAPEENGPLDYGTRFSFHFGGFEPGPDQRVGFETEAAMAHYDPSRDYEYGIDDVYEFTLGLAMRLYGTSAKDPFGLYGTAGIRGGFLRWDYTSTLLVASGSHVRDIDSDHVSTWSPYFGGGVTFFRGRPLQLDVSLVQAIQFYGDETHVGFENDVFETTTVTQLRIGLIGLF</sequence>
<proteinExistence type="predicted"/>
<organism evidence="3 4">
    <name type="scientific">Eiseniibacteriota bacterium</name>
    <dbReference type="NCBI Taxonomy" id="2212470"/>
    <lineage>
        <taxon>Bacteria</taxon>
        <taxon>Candidatus Eiseniibacteriota</taxon>
    </lineage>
</organism>
<evidence type="ECO:0000313" key="4">
    <source>
        <dbReference type="Proteomes" id="UP000739538"/>
    </source>
</evidence>
<evidence type="ECO:0008006" key="5">
    <source>
        <dbReference type="Google" id="ProtNLM"/>
    </source>
</evidence>
<comment type="caution">
    <text evidence="3">The sequence shown here is derived from an EMBL/GenBank/DDBJ whole genome shotgun (WGS) entry which is preliminary data.</text>
</comment>
<feature type="signal peptide" evidence="2">
    <location>
        <begin position="1"/>
        <end position="33"/>
    </location>
</feature>
<reference evidence="3" key="2">
    <citation type="journal article" date="2021" name="Microbiome">
        <title>Successional dynamics and alternative stable states in a saline activated sludge microbial community over 9 years.</title>
        <authorList>
            <person name="Wang Y."/>
            <person name="Ye J."/>
            <person name="Ju F."/>
            <person name="Liu L."/>
            <person name="Boyd J.A."/>
            <person name="Deng Y."/>
            <person name="Parks D.H."/>
            <person name="Jiang X."/>
            <person name="Yin X."/>
            <person name="Woodcroft B.J."/>
            <person name="Tyson G.W."/>
            <person name="Hugenholtz P."/>
            <person name="Polz M.F."/>
            <person name="Zhang T."/>
        </authorList>
    </citation>
    <scope>NUCLEOTIDE SEQUENCE</scope>
    <source>
        <strain evidence="3">HKST-UBA02</strain>
    </source>
</reference>
<dbReference type="Proteomes" id="UP000739538">
    <property type="component" value="Unassembled WGS sequence"/>
</dbReference>
<name>A0A956SF07_UNCEI</name>
<feature type="chain" id="PRO_5037676446" description="Porin family protein" evidence="2">
    <location>
        <begin position="34"/>
        <end position="324"/>
    </location>
</feature>
<evidence type="ECO:0000313" key="3">
    <source>
        <dbReference type="EMBL" id="MCA9758150.1"/>
    </source>
</evidence>
<protein>
    <recommendedName>
        <fullName evidence="5">Porin family protein</fullName>
    </recommendedName>
</protein>
<reference evidence="3" key="1">
    <citation type="submission" date="2020-04" db="EMBL/GenBank/DDBJ databases">
        <authorList>
            <person name="Zhang T."/>
        </authorList>
    </citation>
    <scope>NUCLEOTIDE SEQUENCE</scope>
    <source>
        <strain evidence="3">HKST-UBA02</strain>
    </source>
</reference>
<evidence type="ECO:0000256" key="1">
    <source>
        <dbReference type="SAM" id="MobiDB-lite"/>
    </source>
</evidence>